<dbReference type="RefSeq" id="WP_016191230.1">
    <property type="nucleotide sequence ID" value="NZ_CP089932.1"/>
</dbReference>
<keyword evidence="9" id="KW-1185">Reference proteome</keyword>
<dbReference type="InterPro" id="IPR011010">
    <property type="entry name" value="DNA_brk_join_enz"/>
</dbReference>
<evidence type="ECO:0000256" key="1">
    <source>
        <dbReference type="ARBA" id="ARBA00008857"/>
    </source>
</evidence>
<evidence type="ECO:0000256" key="2">
    <source>
        <dbReference type="ARBA" id="ARBA00022908"/>
    </source>
</evidence>
<dbReference type="InterPro" id="IPR044068">
    <property type="entry name" value="CB"/>
</dbReference>
<protein>
    <submittedName>
        <fullName evidence="8">Integrase</fullName>
    </submittedName>
</protein>
<evidence type="ECO:0000259" key="6">
    <source>
        <dbReference type="PROSITE" id="PS51898"/>
    </source>
</evidence>
<dbReference type="SUPFAM" id="SSF54171">
    <property type="entry name" value="DNA-binding domain"/>
    <property type="match status" value="1"/>
</dbReference>
<feature type="domain" description="Core-binding (CB)" evidence="7">
    <location>
        <begin position="74"/>
        <end position="155"/>
    </location>
</feature>
<evidence type="ECO:0000313" key="8">
    <source>
        <dbReference type="EMBL" id="KKF36966.1"/>
    </source>
</evidence>
<dbReference type="PROSITE" id="PS51898">
    <property type="entry name" value="TYR_RECOMBINASE"/>
    <property type="match status" value="1"/>
</dbReference>
<dbReference type="InterPro" id="IPR013762">
    <property type="entry name" value="Integrase-like_cat_sf"/>
</dbReference>
<evidence type="ECO:0000256" key="5">
    <source>
        <dbReference type="PROSITE-ProRule" id="PRU01248"/>
    </source>
</evidence>
<dbReference type="InterPro" id="IPR002104">
    <property type="entry name" value="Integrase_catalytic"/>
</dbReference>
<dbReference type="AlphaFoldDB" id="A0A0M2KIZ5"/>
<evidence type="ECO:0000256" key="4">
    <source>
        <dbReference type="ARBA" id="ARBA00023172"/>
    </source>
</evidence>
<dbReference type="InterPro" id="IPR050090">
    <property type="entry name" value="Tyrosine_recombinase_XerCD"/>
</dbReference>
<evidence type="ECO:0000259" key="7">
    <source>
        <dbReference type="PROSITE" id="PS51900"/>
    </source>
</evidence>
<sequence length="355" mass="39977">MAARRRSHKTRDLPPNLYVRNDGYYSYRDPRTGKEYGLGRDKRYAVTQAIEANMSMVDSPTASLIERMSGQGNISFYVWADKYYEILIGRDLKSKTLTDYADRIKAIRNGIPDMHLNQVSTRTIADFIGRYESQGKSTTAKLIRSTLLDMFRSAIAEGYINNNPVSVTRNPRTKVKRSRLSLDDYRVIISKSAGMPEWISLSIRVALLTGQRVSDISEMKWDSVADGFMRVEQLKTGAKLAIPLNLKLSEAGLIFSDLLSECRLSSPGEYVVGTKKGERIAPRTISGGFSRLRSDCGLSWNGAPPSFHELRSLSARLHTKENGAEFAQRLLGHKSAQMTDRYRDSRGSEWDIILS</sequence>
<dbReference type="InterPro" id="IPR053876">
    <property type="entry name" value="Phage_int_M"/>
</dbReference>
<reference evidence="8 9" key="1">
    <citation type="submission" date="2015-01" db="EMBL/GenBank/DDBJ databases">
        <title>Erwinia tracheiphila.</title>
        <authorList>
            <person name="Shapiro L.R."/>
        </authorList>
    </citation>
    <scope>NUCLEOTIDE SEQUENCE [LARGE SCALE GENOMIC DNA]</scope>
    <source>
        <strain evidence="8 9">BuffGH</strain>
    </source>
</reference>
<feature type="domain" description="Tyr recombinase" evidence="6">
    <location>
        <begin position="175"/>
        <end position="355"/>
    </location>
</feature>
<dbReference type="PATRIC" id="fig|65700.7.peg.4610"/>
<dbReference type="EMBL" id="JXNU01000003">
    <property type="protein sequence ID" value="KKF36966.1"/>
    <property type="molecule type" value="Genomic_DNA"/>
</dbReference>
<dbReference type="GO" id="GO:0008907">
    <property type="term" value="F:integrase activity"/>
    <property type="evidence" value="ECO:0007669"/>
    <property type="project" value="InterPro"/>
</dbReference>
<comment type="similarity">
    <text evidence="1">Belongs to the 'phage' integrase family.</text>
</comment>
<dbReference type="PANTHER" id="PTHR30349">
    <property type="entry name" value="PHAGE INTEGRASE-RELATED"/>
    <property type="match status" value="1"/>
</dbReference>
<keyword evidence="2" id="KW-0229">DNA integration</keyword>
<comment type="caution">
    <text evidence="8">The sequence shown here is derived from an EMBL/GenBank/DDBJ whole genome shotgun (WGS) entry which is preliminary data.</text>
</comment>
<dbReference type="PROSITE" id="PS51900">
    <property type="entry name" value="CB"/>
    <property type="match status" value="1"/>
</dbReference>
<dbReference type="PANTHER" id="PTHR30349:SF64">
    <property type="entry name" value="PROPHAGE INTEGRASE INTD-RELATED"/>
    <property type="match status" value="1"/>
</dbReference>
<dbReference type="InterPro" id="IPR010998">
    <property type="entry name" value="Integrase_recombinase_N"/>
</dbReference>
<dbReference type="GO" id="GO:0003677">
    <property type="term" value="F:DNA binding"/>
    <property type="evidence" value="ECO:0007669"/>
    <property type="project" value="UniProtKB-UniRule"/>
</dbReference>
<proteinExistence type="inferred from homology"/>
<dbReference type="Pfam" id="PF22022">
    <property type="entry name" value="Phage_int_M"/>
    <property type="match status" value="1"/>
</dbReference>
<dbReference type="InterPro" id="IPR015094">
    <property type="entry name" value="Integrase_lambda-typ_DNA-bd_N"/>
</dbReference>
<dbReference type="Gene3D" id="1.10.150.130">
    <property type="match status" value="1"/>
</dbReference>
<dbReference type="SUPFAM" id="SSF56349">
    <property type="entry name" value="DNA breaking-rejoining enzymes"/>
    <property type="match status" value="1"/>
</dbReference>
<evidence type="ECO:0000256" key="3">
    <source>
        <dbReference type="ARBA" id="ARBA00023125"/>
    </source>
</evidence>
<dbReference type="Proteomes" id="UP000033924">
    <property type="component" value="Unassembled WGS sequence"/>
</dbReference>
<gene>
    <name evidence="8" type="ORF">SY86_18520</name>
</gene>
<name>A0A0M2KIZ5_9GAMM</name>
<dbReference type="InterPro" id="IPR016177">
    <property type="entry name" value="DNA-bd_dom_sf"/>
</dbReference>
<evidence type="ECO:0000313" key="9">
    <source>
        <dbReference type="Proteomes" id="UP000033924"/>
    </source>
</evidence>
<keyword evidence="3 5" id="KW-0238">DNA-binding</keyword>
<dbReference type="Gene3D" id="1.10.443.10">
    <property type="entry name" value="Intergrase catalytic core"/>
    <property type="match status" value="1"/>
</dbReference>
<dbReference type="Pfam" id="PF00589">
    <property type="entry name" value="Phage_integrase"/>
    <property type="match status" value="1"/>
</dbReference>
<dbReference type="GO" id="GO:0006310">
    <property type="term" value="P:DNA recombination"/>
    <property type="evidence" value="ECO:0007669"/>
    <property type="project" value="UniProtKB-KW"/>
</dbReference>
<keyword evidence="4" id="KW-0233">DNA recombination</keyword>
<dbReference type="Pfam" id="PF09003">
    <property type="entry name" value="Arm-DNA-bind_1"/>
    <property type="match status" value="1"/>
</dbReference>
<accession>A0A0M2KIZ5</accession>
<organism evidence="8 9">
    <name type="scientific">Erwinia tracheiphila</name>
    <dbReference type="NCBI Taxonomy" id="65700"/>
    <lineage>
        <taxon>Bacteria</taxon>
        <taxon>Pseudomonadati</taxon>
        <taxon>Pseudomonadota</taxon>
        <taxon>Gammaproteobacteria</taxon>
        <taxon>Enterobacterales</taxon>
        <taxon>Erwiniaceae</taxon>
        <taxon>Erwinia</taxon>
    </lineage>
</organism>
<dbReference type="STRING" id="65700.SY86_18520"/>
<dbReference type="Gene3D" id="3.30.160.60">
    <property type="entry name" value="Classic Zinc Finger"/>
    <property type="match status" value="1"/>
</dbReference>